<sequence>MDSLGVIADEEVNTDADVKVGMDADVADDNMEDGPARTKESERTRIGDFQERNNLAGCSRACGETRLHVPAAEIFKKTSSYFGICPSLLIFSPNRISPP</sequence>
<dbReference type="EMBL" id="QGKW02001660">
    <property type="protein sequence ID" value="KAF2582597.1"/>
    <property type="molecule type" value="Genomic_DNA"/>
</dbReference>
<organism evidence="2">
    <name type="scientific">Brassica cretica</name>
    <name type="common">Mustard</name>
    <dbReference type="NCBI Taxonomy" id="69181"/>
    <lineage>
        <taxon>Eukaryota</taxon>
        <taxon>Viridiplantae</taxon>
        <taxon>Streptophyta</taxon>
        <taxon>Embryophyta</taxon>
        <taxon>Tracheophyta</taxon>
        <taxon>Spermatophyta</taxon>
        <taxon>Magnoliopsida</taxon>
        <taxon>eudicotyledons</taxon>
        <taxon>Gunneridae</taxon>
        <taxon>Pentapetalae</taxon>
        <taxon>rosids</taxon>
        <taxon>malvids</taxon>
        <taxon>Brassicales</taxon>
        <taxon>Brassicaceae</taxon>
        <taxon>Brassiceae</taxon>
        <taxon>Brassica</taxon>
    </lineage>
</organism>
<dbReference type="OrthoDB" id="10487189at2759"/>
<comment type="caution">
    <text evidence="2">The sequence shown here is derived from an EMBL/GenBank/DDBJ whole genome shotgun (WGS) entry which is preliminary data.</text>
</comment>
<dbReference type="Proteomes" id="UP000712281">
    <property type="component" value="Unassembled WGS sequence"/>
</dbReference>
<name>A0A8S9MA13_BRACR</name>
<protein>
    <submittedName>
        <fullName evidence="2">Uncharacterized protein</fullName>
    </submittedName>
</protein>
<evidence type="ECO:0000313" key="1">
    <source>
        <dbReference type="EMBL" id="KAF2582597.1"/>
    </source>
</evidence>
<reference evidence="2" key="1">
    <citation type="submission" date="2019-12" db="EMBL/GenBank/DDBJ databases">
        <title>Genome sequencing and annotation of Brassica cretica.</title>
        <authorList>
            <person name="Studholme D.J."/>
            <person name="Sarris P.F."/>
        </authorList>
    </citation>
    <scope>NUCLEOTIDE SEQUENCE</scope>
    <source>
        <strain evidence="1">PFS-001/15</strain>
        <strain evidence="2">PFS-102/07</strain>
        <tissue evidence="2">Leaf</tissue>
    </source>
</reference>
<evidence type="ECO:0000313" key="2">
    <source>
        <dbReference type="EMBL" id="KAF2614731.1"/>
    </source>
</evidence>
<gene>
    <name evidence="1" type="ORF">F2Q68_00004713</name>
    <name evidence="2" type="ORF">F2Q70_00011627</name>
</gene>
<proteinExistence type="predicted"/>
<dbReference type="AlphaFoldDB" id="A0A8S9MA13"/>
<accession>A0A8S9MA13</accession>
<dbReference type="EMBL" id="QGKY02000089">
    <property type="protein sequence ID" value="KAF2614731.1"/>
    <property type="molecule type" value="Genomic_DNA"/>
</dbReference>